<evidence type="ECO:0000313" key="2">
    <source>
        <dbReference type="EMBL" id="MVM31843.1"/>
    </source>
</evidence>
<organism evidence="2 3">
    <name type="scientific">Spirosoma arboris</name>
    <dbReference type="NCBI Taxonomy" id="2682092"/>
    <lineage>
        <taxon>Bacteria</taxon>
        <taxon>Pseudomonadati</taxon>
        <taxon>Bacteroidota</taxon>
        <taxon>Cytophagia</taxon>
        <taxon>Cytophagales</taxon>
        <taxon>Cytophagaceae</taxon>
        <taxon>Spirosoma</taxon>
    </lineage>
</organism>
<name>A0A7K1SDI0_9BACT</name>
<comment type="caution">
    <text evidence="2">The sequence shown here is derived from an EMBL/GenBank/DDBJ whole genome shotgun (WGS) entry which is preliminary data.</text>
</comment>
<dbReference type="Proteomes" id="UP000436006">
    <property type="component" value="Unassembled WGS sequence"/>
</dbReference>
<keyword evidence="1" id="KW-1133">Transmembrane helix</keyword>
<keyword evidence="1" id="KW-0472">Membrane</keyword>
<evidence type="ECO:0000256" key="1">
    <source>
        <dbReference type="SAM" id="Phobius"/>
    </source>
</evidence>
<reference evidence="2 3" key="1">
    <citation type="submission" date="2019-12" db="EMBL/GenBank/DDBJ databases">
        <title>Spirosoma sp. HMF4905 genome sequencing and assembly.</title>
        <authorList>
            <person name="Kang H."/>
            <person name="Cha I."/>
            <person name="Kim H."/>
            <person name="Joh K."/>
        </authorList>
    </citation>
    <scope>NUCLEOTIDE SEQUENCE [LARGE SCALE GENOMIC DNA]</scope>
    <source>
        <strain evidence="2 3">HMF4905</strain>
    </source>
</reference>
<dbReference type="RefSeq" id="WP_157586480.1">
    <property type="nucleotide sequence ID" value="NZ_WPIN01000006.1"/>
</dbReference>
<keyword evidence="1" id="KW-0812">Transmembrane</keyword>
<keyword evidence="3" id="KW-1185">Reference proteome</keyword>
<feature type="transmembrane region" description="Helical" evidence="1">
    <location>
        <begin position="112"/>
        <end position="130"/>
    </location>
</feature>
<protein>
    <submittedName>
        <fullName evidence="2">Uncharacterized protein</fullName>
    </submittedName>
</protein>
<dbReference type="EMBL" id="WPIN01000006">
    <property type="protein sequence ID" value="MVM31843.1"/>
    <property type="molecule type" value="Genomic_DNA"/>
</dbReference>
<gene>
    <name evidence="2" type="ORF">GO755_17475</name>
</gene>
<sequence>MHVRLIALLIGGLALSQSGYSQTKGPSFFLRRYVADITLKSRGQFATGVLYEVTDSTLVLAPIKGIKPKLNALIVQRGGTLPPTDSVRRVIPLQTYRYSAISLITVHRRGRGARGLLFGTLIGVVTGFIHGGDPETIALSRLRATAGDYAIAYGLIFSVPGALVGGSISRRVDAKKQSIAVEVPRRFRKLSIVDQVNQANLYKP</sequence>
<evidence type="ECO:0000313" key="3">
    <source>
        <dbReference type="Proteomes" id="UP000436006"/>
    </source>
</evidence>
<accession>A0A7K1SDI0</accession>
<feature type="transmembrane region" description="Helical" evidence="1">
    <location>
        <begin position="150"/>
        <end position="168"/>
    </location>
</feature>
<proteinExistence type="predicted"/>
<dbReference type="AlphaFoldDB" id="A0A7K1SDI0"/>